<dbReference type="PIRSF" id="PIRSF038074">
    <property type="entry name" value="Peroxisome_assembly_p12"/>
    <property type="match status" value="1"/>
</dbReference>
<evidence type="ECO:0000256" key="9">
    <source>
        <dbReference type="ARBA" id="ARBA00022833"/>
    </source>
</evidence>
<keyword evidence="8" id="KW-0863">Zinc-finger</keyword>
<evidence type="ECO:0000256" key="1">
    <source>
        <dbReference type="ARBA" id="ARBA00004585"/>
    </source>
</evidence>
<evidence type="ECO:0000256" key="4">
    <source>
        <dbReference type="ARBA" id="ARBA00018980"/>
    </source>
</evidence>
<dbReference type="InterPro" id="IPR013083">
    <property type="entry name" value="Znf_RING/FYVE/PHD"/>
</dbReference>
<keyword evidence="12 15" id="KW-0472">Membrane</keyword>
<comment type="function">
    <text evidence="15">Component of a retrotranslocation channel required for peroxisome organization by mediating export of the PEX5 receptor from peroxisomes to the cytosol, thereby promoting PEX5 recycling.</text>
</comment>
<evidence type="ECO:0000259" key="16">
    <source>
        <dbReference type="Pfam" id="PF04757"/>
    </source>
</evidence>
<keyword evidence="5" id="KW-0813">Transport</keyword>
<keyword evidence="9" id="KW-0862">Zinc</keyword>
<dbReference type="Gene3D" id="3.30.40.10">
    <property type="entry name" value="Zinc/RING finger domain, C3HC4 (zinc finger)"/>
    <property type="match status" value="1"/>
</dbReference>
<keyword evidence="11" id="KW-1133">Transmembrane helix</keyword>
<dbReference type="AlphaFoldDB" id="A0A147BHL1"/>
<keyword evidence="17" id="KW-0436">Ligase</keyword>
<dbReference type="InterPro" id="IPR017375">
    <property type="entry name" value="PEX12"/>
</dbReference>
<dbReference type="GO" id="GO:0006513">
    <property type="term" value="P:protein monoubiquitination"/>
    <property type="evidence" value="ECO:0007669"/>
    <property type="project" value="TreeGrafter"/>
</dbReference>
<dbReference type="GO" id="GO:1990429">
    <property type="term" value="C:peroxisomal importomer complex"/>
    <property type="evidence" value="ECO:0007669"/>
    <property type="project" value="TreeGrafter"/>
</dbReference>
<evidence type="ECO:0000256" key="15">
    <source>
        <dbReference type="PIRNR" id="PIRNR038074"/>
    </source>
</evidence>
<evidence type="ECO:0000256" key="14">
    <source>
        <dbReference type="ARBA" id="ARBA00029692"/>
    </source>
</evidence>
<evidence type="ECO:0000256" key="10">
    <source>
        <dbReference type="ARBA" id="ARBA00022927"/>
    </source>
</evidence>
<feature type="domain" description="Pex N-terminal" evidence="16">
    <location>
        <begin position="25"/>
        <end position="224"/>
    </location>
</feature>
<organism evidence="17">
    <name type="scientific">Ixodes ricinus</name>
    <name type="common">Common tick</name>
    <name type="synonym">Acarus ricinus</name>
    <dbReference type="NCBI Taxonomy" id="34613"/>
    <lineage>
        <taxon>Eukaryota</taxon>
        <taxon>Metazoa</taxon>
        <taxon>Ecdysozoa</taxon>
        <taxon>Arthropoda</taxon>
        <taxon>Chelicerata</taxon>
        <taxon>Arachnida</taxon>
        <taxon>Acari</taxon>
        <taxon>Parasitiformes</taxon>
        <taxon>Ixodida</taxon>
        <taxon>Ixodoidea</taxon>
        <taxon>Ixodidae</taxon>
        <taxon>Ixodinae</taxon>
        <taxon>Ixodes</taxon>
    </lineage>
</organism>
<evidence type="ECO:0000256" key="3">
    <source>
        <dbReference type="ARBA" id="ARBA00008704"/>
    </source>
</evidence>
<evidence type="ECO:0000256" key="7">
    <source>
        <dbReference type="ARBA" id="ARBA00022723"/>
    </source>
</evidence>
<keyword evidence="6" id="KW-0812">Transmembrane</keyword>
<dbReference type="GO" id="GO:0016874">
    <property type="term" value="F:ligase activity"/>
    <property type="evidence" value="ECO:0007669"/>
    <property type="project" value="UniProtKB-KW"/>
</dbReference>
<evidence type="ECO:0000256" key="12">
    <source>
        <dbReference type="ARBA" id="ARBA00023136"/>
    </source>
</evidence>
<comment type="subcellular location">
    <subcellularLocation>
        <location evidence="1">Peroxisome membrane</location>
        <topology evidence="1">Multi-pass membrane protein</topology>
    </subcellularLocation>
</comment>
<dbReference type="GO" id="GO:0016558">
    <property type="term" value="P:protein import into peroxisome matrix"/>
    <property type="evidence" value="ECO:0007669"/>
    <property type="project" value="UniProtKB-UniRule"/>
</dbReference>
<dbReference type="PANTHER" id="PTHR12888">
    <property type="entry name" value="PEROXISOME ASSEMBLY PROTEIN 12 PEROXIN-12"/>
    <property type="match status" value="1"/>
</dbReference>
<reference evidence="17" key="1">
    <citation type="journal article" date="2018" name="PLoS Negl. Trop. Dis.">
        <title>Sialome diversity of ticks revealed by RNAseq of single tick salivary glands.</title>
        <authorList>
            <person name="Perner J."/>
            <person name="Kropackova S."/>
            <person name="Kopacek P."/>
            <person name="Ribeiro J.M."/>
        </authorList>
    </citation>
    <scope>NUCLEOTIDE SEQUENCE</scope>
    <source>
        <strain evidence="17">Siblings of single egg batch collected in Ceske Budejovice</strain>
        <tissue evidence="17">Salivary glands</tissue>
    </source>
</reference>
<dbReference type="GO" id="GO:0005778">
    <property type="term" value="C:peroxisomal membrane"/>
    <property type="evidence" value="ECO:0007669"/>
    <property type="project" value="UniProtKB-SubCell"/>
</dbReference>
<evidence type="ECO:0000313" key="17">
    <source>
        <dbReference type="EMBL" id="JAR89932.1"/>
    </source>
</evidence>
<sequence length="307" mass="33278">MAEYGAHLTGHIAQKPSIFEVLAQENLAKALRNAASHLLSYFTSTGDGRKCCFVRAHIDELVMVSDLAIQLYHLRRYGGSFSEHFYGLHRIGPDGSLRRKHLLRSLAVLVLLPYARNKLDAAFSKPQTHTEGWRANLHRAYAVFGLVWEALSLSFALLYAVGKSPVHSPSLTLSSVRLAVAPPVENAVSGGNAAARAVRGVADAASATLATAAFLLHFLDWWNAQRRGSLVPAPPVPPPPPSRGKVPGQLDLCPLCHEHVSRRAAVIPASGYVFCHDCILEHLSRSPRCPVTGYPASVENLVPILGQ</sequence>
<dbReference type="GO" id="GO:0004842">
    <property type="term" value="F:ubiquitin-protein transferase activity"/>
    <property type="evidence" value="ECO:0007669"/>
    <property type="project" value="TreeGrafter"/>
</dbReference>
<dbReference type="Pfam" id="PF04757">
    <property type="entry name" value="Pex2_Pex12"/>
    <property type="match status" value="1"/>
</dbReference>
<protein>
    <recommendedName>
        <fullName evidence="4 15">Peroxisome assembly protein 12</fullName>
    </recommendedName>
    <alternativeName>
        <fullName evidence="14 15">Peroxin-12</fullName>
    </alternativeName>
</protein>
<dbReference type="PANTHER" id="PTHR12888:SF0">
    <property type="entry name" value="PEROXISOME ASSEMBLY PROTEIN 12"/>
    <property type="match status" value="1"/>
</dbReference>
<evidence type="ECO:0000256" key="6">
    <source>
        <dbReference type="ARBA" id="ARBA00022692"/>
    </source>
</evidence>
<dbReference type="InterPro" id="IPR006845">
    <property type="entry name" value="Pex_N"/>
</dbReference>
<accession>A0A147BHL1</accession>
<name>A0A147BHL1_IXORI</name>
<proteinExistence type="inferred from homology"/>
<keyword evidence="7" id="KW-0479">Metal-binding</keyword>
<dbReference type="GO" id="GO:0008270">
    <property type="term" value="F:zinc ion binding"/>
    <property type="evidence" value="ECO:0007669"/>
    <property type="project" value="UniProtKB-KW"/>
</dbReference>
<keyword evidence="10" id="KW-0653">Protein transport</keyword>
<evidence type="ECO:0000256" key="8">
    <source>
        <dbReference type="ARBA" id="ARBA00022771"/>
    </source>
</evidence>
<evidence type="ECO:0000256" key="5">
    <source>
        <dbReference type="ARBA" id="ARBA00022448"/>
    </source>
</evidence>
<evidence type="ECO:0000256" key="2">
    <source>
        <dbReference type="ARBA" id="ARBA00004906"/>
    </source>
</evidence>
<dbReference type="EMBL" id="GEGO01005472">
    <property type="protein sequence ID" value="JAR89932.1"/>
    <property type="molecule type" value="Transcribed_RNA"/>
</dbReference>
<keyword evidence="13 15" id="KW-0576">Peroxisome</keyword>
<comment type="pathway">
    <text evidence="2">Protein modification; protein ubiquitination.</text>
</comment>
<evidence type="ECO:0000256" key="13">
    <source>
        <dbReference type="ARBA" id="ARBA00023140"/>
    </source>
</evidence>
<dbReference type="SUPFAM" id="SSF57850">
    <property type="entry name" value="RING/U-box"/>
    <property type="match status" value="1"/>
</dbReference>
<comment type="similarity">
    <text evidence="3 15">Belongs to the pex2/pex10/pex12 family.</text>
</comment>
<evidence type="ECO:0000256" key="11">
    <source>
        <dbReference type="ARBA" id="ARBA00022989"/>
    </source>
</evidence>